<dbReference type="Gene3D" id="3.50.50.60">
    <property type="entry name" value="FAD/NAD(P)-binding domain"/>
    <property type="match status" value="1"/>
</dbReference>
<organism evidence="5 6">
    <name type="scientific">Mytilus edulis</name>
    <name type="common">Blue mussel</name>
    <dbReference type="NCBI Taxonomy" id="6550"/>
    <lineage>
        <taxon>Eukaryota</taxon>
        <taxon>Metazoa</taxon>
        <taxon>Spiralia</taxon>
        <taxon>Lophotrochozoa</taxon>
        <taxon>Mollusca</taxon>
        <taxon>Bivalvia</taxon>
        <taxon>Autobranchia</taxon>
        <taxon>Pteriomorphia</taxon>
        <taxon>Mytilida</taxon>
        <taxon>Mytiloidea</taxon>
        <taxon>Mytilidae</taxon>
        <taxon>Mytilinae</taxon>
        <taxon>Mytilus</taxon>
    </lineage>
</organism>
<reference evidence="5" key="1">
    <citation type="submission" date="2021-03" db="EMBL/GenBank/DDBJ databases">
        <authorList>
            <person name="Bekaert M."/>
        </authorList>
    </citation>
    <scope>NUCLEOTIDE SEQUENCE</scope>
</reference>
<dbReference type="PANTHER" id="PTHR10742">
    <property type="entry name" value="FLAVIN MONOAMINE OXIDASE"/>
    <property type="match status" value="1"/>
</dbReference>
<dbReference type="EC" id="1.14.99.66" evidence="5"/>
<feature type="domain" description="Amine oxidase" evidence="4">
    <location>
        <begin position="61"/>
        <end position="225"/>
    </location>
</feature>
<sequence length="233" mass="26192">MTSQEAACFPDIVQGPPQSQKLQLWLDNPKQQVTFENALPQIEPPYNTKKHGRVIIIGAGIAGLAAARQLMSFGMEVDRVGGRIATFRKGNYVADLGAMVVTGLGGNPVTVLSRQINMELHKIKQKCPLYETSGGTVPKDKDEMVEREFNRLLEATSYLSHQMEFNLVNGKPASLGQALEVVIRMQEKHVKVKQCEHQTNIIEMQEKLKKTQNQMLSLKDKIEELHRQWKEAS</sequence>
<accession>A0A8S3SEQ4</accession>
<dbReference type="Proteomes" id="UP000683360">
    <property type="component" value="Unassembled WGS sequence"/>
</dbReference>
<evidence type="ECO:0000313" key="5">
    <source>
        <dbReference type="EMBL" id="CAG2218132.1"/>
    </source>
</evidence>
<dbReference type="GO" id="GO:0003682">
    <property type="term" value="F:chromatin binding"/>
    <property type="evidence" value="ECO:0007669"/>
    <property type="project" value="TreeGrafter"/>
</dbReference>
<dbReference type="FunFam" id="3.50.50.60:FF:000029">
    <property type="entry name" value="Lysine-specific histone demethylase"/>
    <property type="match status" value="1"/>
</dbReference>
<gene>
    <name evidence="5" type="ORF">MEDL_31788</name>
</gene>
<dbReference type="EMBL" id="CAJPWZ010001587">
    <property type="protein sequence ID" value="CAG2218132.1"/>
    <property type="molecule type" value="Genomic_DNA"/>
</dbReference>
<dbReference type="InterPro" id="IPR036188">
    <property type="entry name" value="FAD/NAD-bd_sf"/>
</dbReference>
<keyword evidence="3" id="KW-0175">Coiled coil</keyword>
<evidence type="ECO:0000259" key="4">
    <source>
        <dbReference type="Pfam" id="PF01593"/>
    </source>
</evidence>
<protein>
    <submittedName>
        <fullName evidence="5">KDM1A</fullName>
        <ecNumber evidence="5">1.14.99.66</ecNumber>
    </submittedName>
</protein>
<comment type="similarity">
    <text evidence="1">Belongs to the flavin monoamine oxidase family.</text>
</comment>
<dbReference type="Pfam" id="PF01593">
    <property type="entry name" value="Amino_oxidase"/>
    <property type="match status" value="1"/>
</dbReference>
<keyword evidence="6" id="KW-1185">Reference proteome</keyword>
<dbReference type="PANTHER" id="PTHR10742:SF386">
    <property type="entry name" value="LYSINE-SPECIFIC HISTONE DEMETHYLASE 1A"/>
    <property type="match status" value="1"/>
</dbReference>
<feature type="coiled-coil region" evidence="3">
    <location>
        <begin position="201"/>
        <end position="228"/>
    </location>
</feature>
<keyword evidence="2 5" id="KW-0560">Oxidoreductase</keyword>
<dbReference type="InterPro" id="IPR050281">
    <property type="entry name" value="Flavin_monoamine_oxidase"/>
</dbReference>
<evidence type="ECO:0000313" key="6">
    <source>
        <dbReference type="Proteomes" id="UP000683360"/>
    </source>
</evidence>
<name>A0A8S3SEQ4_MYTED</name>
<dbReference type="AlphaFoldDB" id="A0A8S3SEQ4"/>
<evidence type="ECO:0000256" key="2">
    <source>
        <dbReference type="ARBA" id="ARBA00023002"/>
    </source>
</evidence>
<dbReference type="GO" id="GO:0050660">
    <property type="term" value="F:flavin adenine dinucleotide binding"/>
    <property type="evidence" value="ECO:0007669"/>
    <property type="project" value="TreeGrafter"/>
</dbReference>
<evidence type="ECO:0000256" key="1">
    <source>
        <dbReference type="ARBA" id="ARBA00005995"/>
    </source>
</evidence>
<comment type="caution">
    <text evidence="5">The sequence shown here is derived from an EMBL/GenBank/DDBJ whole genome shotgun (WGS) entry which is preliminary data.</text>
</comment>
<dbReference type="SUPFAM" id="SSF51905">
    <property type="entry name" value="FAD/NAD(P)-binding domain"/>
    <property type="match status" value="1"/>
</dbReference>
<dbReference type="InterPro" id="IPR002937">
    <property type="entry name" value="Amino_oxidase"/>
</dbReference>
<dbReference type="GO" id="GO:0140682">
    <property type="term" value="F:FAD-dependent H3K4me/H3K4me3 demethylase activity"/>
    <property type="evidence" value="ECO:0007669"/>
    <property type="project" value="UniProtKB-EC"/>
</dbReference>
<evidence type="ECO:0000256" key="3">
    <source>
        <dbReference type="SAM" id="Coils"/>
    </source>
</evidence>
<dbReference type="Gene3D" id="1.10.287.80">
    <property type="entry name" value="ATP synthase, gamma subunit, helix hairpin domain"/>
    <property type="match status" value="1"/>
</dbReference>
<proteinExistence type="inferred from homology"/>
<dbReference type="OrthoDB" id="9982100at2759"/>